<accession>A0A6A1WQ83</accession>
<dbReference type="EMBL" id="RXIC02000019">
    <property type="protein sequence ID" value="KAB1227442.1"/>
    <property type="molecule type" value="Genomic_DNA"/>
</dbReference>
<gene>
    <name evidence="1" type="ORF">CJ030_MR1G023822</name>
</gene>
<proteinExistence type="predicted"/>
<organism evidence="1 2">
    <name type="scientific">Morella rubra</name>
    <name type="common">Chinese bayberry</name>
    <dbReference type="NCBI Taxonomy" id="262757"/>
    <lineage>
        <taxon>Eukaryota</taxon>
        <taxon>Viridiplantae</taxon>
        <taxon>Streptophyta</taxon>
        <taxon>Embryophyta</taxon>
        <taxon>Tracheophyta</taxon>
        <taxon>Spermatophyta</taxon>
        <taxon>Magnoliopsida</taxon>
        <taxon>eudicotyledons</taxon>
        <taxon>Gunneridae</taxon>
        <taxon>Pentapetalae</taxon>
        <taxon>rosids</taxon>
        <taxon>fabids</taxon>
        <taxon>Fagales</taxon>
        <taxon>Myricaceae</taxon>
        <taxon>Morella</taxon>
    </lineage>
</organism>
<evidence type="ECO:0000313" key="1">
    <source>
        <dbReference type="EMBL" id="KAB1227442.1"/>
    </source>
</evidence>
<comment type="caution">
    <text evidence="1">The sequence shown here is derived from an EMBL/GenBank/DDBJ whole genome shotgun (WGS) entry which is preliminary data.</text>
</comment>
<name>A0A6A1WQ83_9ROSI</name>
<protein>
    <submittedName>
        <fullName evidence="1">Uncharacterized protein</fullName>
    </submittedName>
</protein>
<dbReference type="AlphaFoldDB" id="A0A6A1WQ83"/>
<evidence type="ECO:0000313" key="2">
    <source>
        <dbReference type="Proteomes" id="UP000516437"/>
    </source>
</evidence>
<keyword evidence="2" id="KW-1185">Reference proteome</keyword>
<reference evidence="1 2" key="1">
    <citation type="journal article" date="2019" name="Plant Biotechnol. J.">
        <title>The red bayberry genome and genetic basis of sex determination.</title>
        <authorList>
            <person name="Jia H.M."/>
            <person name="Jia H.J."/>
            <person name="Cai Q.L."/>
            <person name="Wang Y."/>
            <person name="Zhao H.B."/>
            <person name="Yang W.F."/>
            <person name="Wang G.Y."/>
            <person name="Li Y.H."/>
            <person name="Zhan D.L."/>
            <person name="Shen Y.T."/>
            <person name="Niu Q.F."/>
            <person name="Chang L."/>
            <person name="Qiu J."/>
            <person name="Zhao L."/>
            <person name="Xie H.B."/>
            <person name="Fu W.Y."/>
            <person name="Jin J."/>
            <person name="Li X.W."/>
            <person name="Jiao Y."/>
            <person name="Zhou C.C."/>
            <person name="Tu T."/>
            <person name="Chai C.Y."/>
            <person name="Gao J.L."/>
            <person name="Fan L.J."/>
            <person name="van de Weg E."/>
            <person name="Wang J.Y."/>
            <person name="Gao Z.S."/>
        </authorList>
    </citation>
    <scope>NUCLEOTIDE SEQUENCE [LARGE SCALE GENOMIC DNA]</scope>
    <source>
        <tissue evidence="1">Leaves</tissue>
    </source>
</reference>
<dbReference type="Proteomes" id="UP000516437">
    <property type="component" value="Chromosome 1"/>
</dbReference>
<sequence>MARGKRARHSLADADQTMTVEERRQLILGRLVQMERELGRWSSRGSTSRDSYDVTVRDITITFSAQWIAEFLGLPRPEGPQFLSWKT</sequence>